<dbReference type="PANTHER" id="PTHR36173:SF1">
    <property type="entry name" value="RIBONUCLEASE VAPC22"/>
    <property type="match status" value="1"/>
</dbReference>
<evidence type="ECO:0000313" key="3">
    <source>
        <dbReference type="Proteomes" id="UP000256301"/>
    </source>
</evidence>
<proteinExistence type="predicted"/>
<dbReference type="Gene3D" id="3.40.50.1010">
    <property type="entry name" value="5'-nuclease"/>
    <property type="match status" value="1"/>
</dbReference>
<dbReference type="InterPro" id="IPR052919">
    <property type="entry name" value="TA_system_RNase"/>
</dbReference>
<organism evidence="2 3">
    <name type="scientific">Microcystis aeruginosa DA14</name>
    <dbReference type="NCBI Taxonomy" id="1987506"/>
    <lineage>
        <taxon>Bacteria</taxon>
        <taxon>Bacillati</taxon>
        <taxon>Cyanobacteriota</taxon>
        <taxon>Cyanophyceae</taxon>
        <taxon>Oscillatoriophycideae</taxon>
        <taxon>Chroococcales</taxon>
        <taxon>Microcystaceae</taxon>
        <taxon>Microcystis</taxon>
    </lineage>
</organism>
<dbReference type="EMBL" id="QQWE01000005">
    <property type="protein sequence ID" value="REJ55683.1"/>
    <property type="molecule type" value="Genomic_DNA"/>
</dbReference>
<reference evidence="2 3" key="1">
    <citation type="submission" date="2017-08" db="EMBL/GenBank/DDBJ databases">
        <title>Functional genomic and metabolic studies of the symbiotic interactions of six Microcystis-dominated communities.</title>
        <authorList>
            <person name="Li Q."/>
            <person name="Lin F."/>
        </authorList>
    </citation>
    <scope>NUCLEOTIDE SEQUENCE [LARGE SCALE GENOMIC DNA]</scope>
    <source>
        <strain evidence="2">DA14</strain>
    </source>
</reference>
<evidence type="ECO:0000313" key="2">
    <source>
        <dbReference type="EMBL" id="REJ55683.1"/>
    </source>
</evidence>
<evidence type="ECO:0000259" key="1">
    <source>
        <dbReference type="Pfam" id="PF01850"/>
    </source>
</evidence>
<gene>
    <name evidence="2" type="ORF">DWQ56_15535</name>
</gene>
<dbReference type="Pfam" id="PF01850">
    <property type="entry name" value="PIN"/>
    <property type="match status" value="1"/>
</dbReference>
<dbReference type="InterPro" id="IPR029060">
    <property type="entry name" value="PIN-like_dom_sf"/>
</dbReference>
<accession>A0A3E0M9K8</accession>
<dbReference type="InterPro" id="IPR041705">
    <property type="entry name" value="PIN_Sll0205"/>
</dbReference>
<dbReference type="Proteomes" id="UP000256301">
    <property type="component" value="Unassembled WGS sequence"/>
</dbReference>
<feature type="domain" description="PIN" evidence="1">
    <location>
        <begin position="2"/>
        <end position="129"/>
    </location>
</feature>
<comment type="caution">
    <text evidence="2">The sequence shown here is derived from an EMBL/GenBank/DDBJ whole genome shotgun (WGS) entry which is preliminary data.</text>
</comment>
<sequence>MIILDTHIWLWWVDSSSRLTARLEQLILEHQVSQLGVSIFSCWEVAKLVEKNRVELSYPVDEWLNYAISRSERVATAYPGVQLLPLTLPIIVQSTQLAGFHNDPADQIIVATAKVHNCPLLTVDEKILAYPDVNTLK</sequence>
<protein>
    <submittedName>
        <fullName evidence="2">Type II toxin-antitoxin system VapC family toxin</fullName>
    </submittedName>
</protein>
<name>A0A3E0M9K8_MICAE</name>
<dbReference type="PANTHER" id="PTHR36173">
    <property type="entry name" value="RIBONUCLEASE VAPC16-RELATED"/>
    <property type="match status" value="1"/>
</dbReference>
<dbReference type="SUPFAM" id="SSF88723">
    <property type="entry name" value="PIN domain-like"/>
    <property type="match status" value="1"/>
</dbReference>
<dbReference type="AlphaFoldDB" id="A0A3E0M9K8"/>
<dbReference type="CDD" id="cd09872">
    <property type="entry name" value="PIN_Sll0205-like"/>
    <property type="match status" value="1"/>
</dbReference>
<dbReference type="InterPro" id="IPR002716">
    <property type="entry name" value="PIN_dom"/>
</dbReference>